<sequence length="441" mass="46019">MWGSVSSEASGGAGSLRRQLVGLSAAVTAVAAVLLTLLVQLLLGQTSTDSVNQVLRDRCDNVATAVRGASTGSTIVVPASALQAGVAVYDDAGALVGGAVPSAFADVYDELSRTTEPTVTREIDDSDRVRAQPFTLASGVRGVVVVTERLAPYEEAERYALAVSIGTGLLAVLASALLAAWVSRRALRPVGRMAATASQWSERDLGRRFDLGAPTNEITALGGTLDGLLDKVSAAIRSEQRLTSELAHELRTPLTAVQGTAGLMLMRPDLDDDLRDDVEEILVGTRRMGETITGLLELARSTSSMAAVSVSHLRSAVEHVTERHADVAIGDVDATIGMPESLVVRAIGPVVDNAVRIADHVTITVGHARPGYVAVLVDDDGPGVGPDDVERIFEAGHTSGGHAGSGLGLPLARRIARSAGGDVRLERRDVGSRFVIELPRA</sequence>
<dbReference type="InterPro" id="IPR003660">
    <property type="entry name" value="HAMP_dom"/>
</dbReference>
<evidence type="ECO:0000259" key="12">
    <source>
        <dbReference type="PROSITE" id="PS50109"/>
    </source>
</evidence>
<dbReference type="InterPro" id="IPR004358">
    <property type="entry name" value="Sig_transdc_His_kin-like_C"/>
</dbReference>
<dbReference type="InterPro" id="IPR003594">
    <property type="entry name" value="HATPase_dom"/>
</dbReference>
<protein>
    <recommendedName>
        <fullName evidence="3">histidine kinase</fullName>
        <ecNumber evidence="3">2.7.13.3</ecNumber>
    </recommendedName>
</protein>
<dbReference type="InterPro" id="IPR003661">
    <property type="entry name" value="HisK_dim/P_dom"/>
</dbReference>
<dbReference type="GO" id="GO:0005886">
    <property type="term" value="C:plasma membrane"/>
    <property type="evidence" value="ECO:0007669"/>
    <property type="project" value="UniProtKB-SubCell"/>
</dbReference>
<keyword evidence="10 11" id="KW-0472">Membrane</keyword>
<evidence type="ECO:0000313" key="14">
    <source>
        <dbReference type="EMBL" id="PUA81913.1"/>
    </source>
</evidence>
<comment type="subcellular location">
    <subcellularLocation>
        <location evidence="2">Cell membrane</location>
    </subcellularLocation>
</comment>
<keyword evidence="8 11" id="KW-1133">Transmembrane helix</keyword>
<dbReference type="Pfam" id="PF00672">
    <property type="entry name" value="HAMP"/>
    <property type="match status" value="1"/>
</dbReference>
<dbReference type="PANTHER" id="PTHR45436:SF5">
    <property type="entry name" value="SENSOR HISTIDINE KINASE TRCS"/>
    <property type="match status" value="1"/>
</dbReference>
<dbReference type="PRINTS" id="PR00344">
    <property type="entry name" value="BCTRLSENSOR"/>
</dbReference>
<evidence type="ECO:0000256" key="2">
    <source>
        <dbReference type="ARBA" id="ARBA00004236"/>
    </source>
</evidence>
<evidence type="ECO:0000256" key="11">
    <source>
        <dbReference type="SAM" id="Phobius"/>
    </source>
</evidence>
<feature type="domain" description="HAMP" evidence="13">
    <location>
        <begin position="184"/>
        <end position="237"/>
    </location>
</feature>
<dbReference type="SMART" id="SM00388">
    <property type="entry name" value="HisKA"/>
    <property type="match status" value="1"/>
</dbReference>
<dbReference type="SUPFAM" id="SSF47384">
    <property type="entry name" value="Homodimeric domain of signal transducing histidine kinase"/>
    <property type="match status" value="1"/>
</dbReference>
<keyword evidence="4" id="KW-0597">Phosphoprotein</keyword>
<keyword evidence="6 11" id="KW-0812">Transmembrane</keyword>
<dbReference type="Pfam" id="PF02518">
    <property type="entry name" value="HATPase_c"/>
    <property type="match status" value="1"/>
</dbReference>
<evidence type="ECO:0000313" key="15">
    <source>
        <dbReference type="Proteomes" id="UP000244867"/>
    </source>
</evidence>
<dbReference type="Proteomes" id="UP000244867">
    <property type="component" value="Unassembled WGS sequence"/>
</dbReference>
<dbReference type="PROSITE" id="PS50885">
    <property type="entry name" value="HAMP"/>
    <property type="match status" value="1"/>
</dbReference>
<feature type="domain" description="Histidine kinase" evidence="12">
    <location>
        <begin position="245"/>
        <end position="441"/>
    </location>
</feature>
<keyword evidence="7 14" id="KW-0418">Kinase</keyword>
<dbReference type="PANTHER" id="PTHR45436">
    <property type="entry name" value="SENSOR HISTIDINE KINASE YKOH"/>
    <property type="match status" value="1"/>
</dbReference>
<dbReference type="SMART" id="SM00304">
    <property type="entry name" value="HAMP"/>
    <property type="match status" value="1"/>
</dbReference>
<dbReference type="SMART" id="SM00387">
    <property type="entry name" value="HATPase_c"/>
    <property type="match status" value="1"/>
</dbReference>
<dbReference type="OrthoDB" id="3849995at2"/>
<evidence type="ECO:0000256" key="3">
    <source>
        <dbReference type="ARBA" id="ARBA00012438"/>
    </source>
</evidence>
<evidence type="ECO:0000259" key="13">
    <source>
        <dbReference type="PROSITE" id="PS50885"/>
    </source>
</evidence>
<dbReference type="InterPro" id="IPR050428">
    <property type="entry name" value="TCS_sensor_his_kinase"/>
</dbReference>
<dbReference type="CDD" id="cd00075">
    <property type="entry name" value="HATPase"/>
    <property type="match status" value="1"/>
</dbReference>
<evidence type="ECO:0000256" key="7">
    <source>
        <dbReference type="ARBA" id="ARBA00022777"/>
    </source>
</evidence>
<dbReference type="Gene3D" id="6.10.340.10">
    <property type="match status" value="1"/>
</dbReference>
<evidence type="ECO:0000256" key="10">
    <source>
        <dbReference type="ARBA" id="ARBA00023136"/>
    </source>
</evidence>
<dbReference type="Gene3D" id="3.30.565.10">
    <property type="entry name" value="Histidine kinase-like ATPase, C-terminal domain"/>
    <property type="match status" value="1"/>
</dbReference>
<accession>A0A2R7YZV7</accession>
<keyword evidence="15" id="KW-1185">Reference proteome</keyword>
<dbReference type="CDD" id="cd00082">
    <property type="entry name" value="HisKA"/>
    <property type="match status" value="1"/>
</dbReference>
<name>A0A2R7YZV7_9ACTN</name>
<dbReference type="Pfam" id="PF00512">
    <property type="entry name" value="HisKA"/>
    <property type="match status" value="1"/>
</dbReference>
<evidence type="ECO:0000256" key="1">
    <source>
        <dbReference type="ARBA" id="ARBA00000085"/>
    </source>
</evidence>
<evidence type="ECO:0000256" key="4">
    <source>
        <dbReference type="ARBA" id="ARBA00022553"/>
    </source>
</evidence>
<comment type="caution">
    <text evidence="14">The sequence shown here is derived from an EMBL/GenBank/DDBJ whole genome shotgun (WGS) entry which is preliminary data.</text>
</comment>
<organism evidence="14 15">
    <name type="scientific">Nocardioides currus</name>
    <dbReference type="NCBI Taxonomy" id="2133958"/>
    <lineage>
        <taxon>Bacteria</taxon>
        <taxon>Bacillati</taxon>
        <taxon>Actinomycetota</taxon>
        <taxon>Actinomycetes</taxon>
        <taxon>Propionibacteriales</taxon>
        <taxon>Nocardioidaceae</taxon>
        <taxon>Nocardioides</taxon>
    </lineage>
</organism>
<feature type="transmembrane region" description="Helical" evidence="11">
    <location>
        <begin position="20"/>
        <end position="43"/>
    </location>
</feature>
<gene>
    <name evidence="14" type="ORF">C7S10_07650</name>
</gene>
<dbReference type="PROSITE" id="PS50109">
    <property type="entry name" value="HIS_KIN"/>
    <property type="match status" value="1"/>
</dbReference>
<evidence type="ECO:0000256" key="5">
    <source>
        <dbReference type="ARBA" id="ARBA00022679"/>
    </source>
</evidence>
<keyword evidence="5" id="KW-0808">Transferase</keyword>
<evidence type="ECO:0000256" key="9">
    <source>
        <dbReference type="ARBA" id="ARBA00023012"/>
    </source>
</evidence>
<dbReference type="EC" id="2.7.13.3" evidence="3"/>
<dbReference type="Gene3D" id="1.10.287.130">
    <property type="match status" value="1"/>
</dbReference>
<dbReference type="AlphaFoldDB" id="A0A2R7YZV7"/>
<dbReference type="InterPro" id="IPR005467">
    <property type="entry name" value="His_kinase_dom"/>
</dbReference>
<dbReference type="GO" id="GO:0000155">
    <property type="term" value="F:phosphorelay sensor kinase activity"/>
    <property type="evidence" value="ECO:0007669"/>
    <property type="project" value="InterPro"/>
</dbReference>
<reference evidence="14 15" key="1">
    <citation type="submission" date="2018-03" db="EMBL/GenBank/DDBJ databases">
        <authorList>
            <person name="Keele B.F."/>
        </authorList>
    </citation>
    <scope>NUCLEOTIDE SEQUENCE [LARGE SCALE GENOMIC DNA]</scope>
    <source>
        <strain evidence="14 15">IB-3</strain>
    </source>
</reference>
<dbReference type="InterPro" id="IPR036890">
    <property type="entry name" value="HATPase_C_sf"/>
</dbReference>
<dbReference type="EMBL" id="PYXZ01000002">
    <property type="protein sequence ID" value="PUA81913.1"/>
    <property type="molecule type" value="Genomic_DNA"/>
</dbReference>
<evidence type="ECO:0000256" key="6">
    <source>
        <dbReference type="ARBA" id="ARBA00022692"/>
    </source>
</evidence>
<evidence type="ECO:0000256" key="8">
    <source>
        <dbReference type="ARBA" id="ARBA00022989"/>
    </source>
</evidence>
<feature type="transmembrane region" description="Helical" evidence="11">
    <location>
        <begin position="159"/>
        <end position="182"/>
    </location>
</feature>
<comment type="catalytic activity">
    <reaction evidence="1">
        <text>ATP + protein L-histidine = ADP + protein N-phospho-L-histidine.</text>
        <dbReference type="EC" id="2.7.13.3"/>
    </reaction>
</comment>
<dbReference type="InterPro" id="IPR036097">
    <property type="entry name" value="HisK_dim/P_sf"/>
</dbReference>
<dbReference type="SUPFAM" id="SSF55874">
    <property type="entry name" value="ATPase domain of HSP90 chaperone/DNA topoisomerase II/histidine kinase"/>
    <property type="match status" value="1"/>
</dbReference>
<proteinExistence type="predicted"/>
<keyword evidence="9" id="KW-0902">Two-component regulatory system</keyword>